<proteinExistence type="predicted"/>
<protein>
    <submittedName>
        <fullName evidence="1">Uncharacterized protein</fullName>
    </submittedName>
</protein>
<reference evidence="1" key="1">
    <citation type="submission" date="2014-09" db="EMBL/GenBank/DDBJ databases">
        <authorList>
            <person name="Magalhaes I.L.F."/>
            <person name="Oliveira U."/>
            <person name="Santos F.R."/>
            <person name="Vidigal T.H.D.A."/>
            <person name="Brescovit A.D."/>
            <person name="Santos A.J."/>
        </authorList>
    </citation>
    <scope>NUCLEOTIDE SEQUENCE</scope>
    <source>
        <tissue evidence="1">Shoot tissue taken approximately 20 cm above the soil surface</tissue>
    </source>
</reference>
<name>A0A0A9HNE6_ARUDO</name>
<reference evidence="1" key="2">
    <citation type="journal article" date="2015" name="Data Brief">
        <title>Shoot transcriptome of the giant reed, Arundo donax.</title>
        <authorList>
            <person name="Barrero R.A."/>
            <person name="Guerrero F.D."/>
            <person name="Moolhuijzen P."/>
            <person name="Goolsby J.A."/>
            <person name="Tidwell J."/>
            <person name="Bellgard S.E."/>
            <person name="Bellgard M.I."/>
        </authorList>
    </citation>
    <scope>NUCLEOTIDE SEQUENCE</scope>
    <source>
        <tissue evidence="1">Shoot tissue taken approximately 20 cm above the soil surface</tissue>
    </source>
</reference>
<accession>A0A0A9HNE6</accession>
<evidence type="ECO:0000313" key="1">
    <source>
        <dbReference type="EMBL" id="JAE38252.1"/>
    </source>
</evidence>
<organism evidence="1">
    <name type="scientific">Arundo donax</name>
    <name type="common">Giant reed</name>
    <name type="synonym">Donax arundinaceus</name>
    <dbReference type="NCBI Taxonomy" id="35708"/>
    <lineage>
        <taxon>Eukaryota</taxon>
        <taxon>Viridiplantae</taxon>
        <taxon>Streptophyta</taxon>
        <taxon>Embryophyta</taxon>
        <taxon>Tracheophyta</taxon>
        <taxon>Spermatophyta</taxon>
        <taxon>Magnoliopsida</taxon>
        <taxon>Liliopsida</taxon>
        <taxon>Poales</taxon>
        <taxon>Poaceae</taxon>
        <taxon>PACMAD clade</taxon>
        <taxon>Arundinoideae</taxon>
        <taxon>Arundineae</taxon>
        <taxon>Arundo</taxon>
    </lineage>
</organism>
<sequence length="56" mass="6321">MSARFVERSGKRYPVAHCRLMALMEEVEPTKVDLPNKIPIWLLTGKLQTVGEIPVA</sequence>
<dbReference type="EMBL" id="GBRH01159644">
    <property type="protein sequence ID" value="JAE38252.1"/>
    <property type="molecule type" value="Transcribed_RNA"/>
</dbReference>
<dbReference type="AlphaFoldDB" id="A0A0A9HNE6"/>